<keyword evidence="2" id="KW-1185">Reference proteome</keyword>
<dbReference type="InterPro" id="IPR053205">
    <property type="entry name" value="GHMP_kinase_L-arabinokinase"/>
</dbReference>
<protein>
    <recommendedName>
        <fullName evidence="3">Glycosyl transferase family 28 C-terminal domain-containing protein</fullName>
    </recommendedName>
</protein>
<evidence type="ECO:0008006" key="3">
    <source>
        <dbReference type="Google" id="ProtNLM"/>
    </source>
</evidence>
<dbReference type="EMBL" id="CP018889">
    <property type="protein sequence ID" value="AUI67667.1"/>
    <property type="molecule type" value="Genomic_DNA"/>
</dbReference>
<gene>
    <name evidence="1" type="ORF">BLE401_02450</name>
</gene>
<dbReference type="KEGG" id="blep:AL038_03570"/>
<accession>A0A2N9YB19</accession>
<evidence type="ECO:0000313" key="2">
    <source>
        <dbReference type="Proteomes" id="UP000234271"/>
    </source>
</evidence>
<dbReference type="PANTHER" id="PTHR38134:SF2">
    <property type="entry name" value="GALACTOKINASE"/>
    <property type="match status" value="1"/>
</dbReference>
<reference evidence="2" key="1">
    <citation type="submission" date="2016-12" db="EMBL/GenBank/DDBJ databases">
        <title>Complete Genome Sequence of Beggiatoa leptomitiformis D-401.</title>
        <authorList>
            <person name="Fomenkov A."/>
            <person name="Vincze T."/>
            <person name="Grabovich M."/>
            <person name="Anton B.P."/>
            <person name="Dubinina G."/>
            <person name="Orlova M."/>
            <person name="Belousova E."/>
            <person name="Roberts R.J."/>
        </authorList>
    </citation>
    <scope>NUCLEOTIDE SEQUENCE [LARGE SCALE GENOMIC DNA]</scope>
    <source>
        <strain evidence="2">D-401</strain>
    </source>
</reference>
<dbReference type="STRING" id="288004.AL038_03570"/>
<name>A0A2N9YB19_9GAMM</name>
<dbReference type="OrthoDB" id="503106at2"/>
<dbReference type="RefSeq" id="WP_062149137.1">
    <property type="nucleotide sequence ID" value="NZ_CP012373.2"/>
</dbReference>
<evidence type="ECO:0000313" key="1">
    <source>
        <dbReference type="EMBL" id="AUI67667.1"/>
    </source>
</evidence>
<dbReference type="PANTHER" id="PTHR38134">
    <property type="entry name" value="SLR1395 PROTEIN"/>
    <property type="match status" value="1"/>
</dbReference>
<dbReference type="Proteomes" id="UP000234271">
    <property type="component" value="Chromosome"/>
</dbReference>
<sequence length="359" mass="40213">MPASSHIAYFITGHGYGHGVRSCAIINALPLNTQITIFSTLPTTFFQAELHRPYQHITHAIDCGCVQQDTVYIDKLATLQTYAALNAQREALITNLSQQLKHLAVTLVISDIAALAFPIAKQADIPALAITNFNWFDIYQPFVDIYPEYKPLLNQIADDYAQATQALCLSPSLEMRVFPQRQTVGVLYRHGVVQRDRIAQCLGMNPAKKWVLVYIGNYGLAGVAWEKLLEFTEYEFFGIEPLDNAPINYHLIPNDKAGIPYADFTASADVIVGKLGYGLVSECLGLGKAVLFLKRHDFVEYQLLKQALLVRQQGIEIDETQLRELAILPYLDKLTAQHYTPVTENALQKIIDFIGQIDK</sequence>
<dbReference type="AlphaFoldDB" id="A0A2N9YB19"/>
<proteinExistence type="predicted"/>
<organism evidence="1 2">
    <name type="scientific">Beggiatoa leptomitoformis</name>
    <dbReference type="NCBI Taxonomy" id="288004"/>
    <lineage>
        <taxon>Bacteria</taxon>
        <taxon>Pseudomonadati</taxon>
        <taxon>Pseudomonadota</taxon>
        <taxon>Gammaproteobacteria</taxon>
        <taxon>Thiotrichales</taxon>
        <taxon>Thiotrichaceae</taxon>
        <taxon>Beggiatoa</taxon>
    </lineage>
</organism>